<dbReference type="EMBL" id="CP159218">
    <property type="protein sequence ID" value="XCG61815.1"/>
    <property type="molecule type" value="Genomic_DNA"/>
</dbReference>
<feature type="domain" description="SnoaL-like" evidence="1">
    <location>
        <begin position="5"/>
        <end position="126"/>
    </location>
</feature>
<dbReference type="InterPro" id="IPR037401">
    <property type="entry name" value="SnoaL-like"/>
</dbReference>
<dbReference type="RefSeq" id="WP_353647431.1">
    <property type="nucleotide sequence ID" value="NZ_CP159218.1"/>
</dbReference>
<gene>
    <name evidence="2" type="ORF">ABLG96_10965</name>
</gene>
<dbReference type="Pfam" id="PF13577">
    <property type="entry name" value="SnoaL_4"/>
    <property type="match status" value="1"/>
</dbReference>
<protein>
    <submittedName>
        <fullName evidence="2">Nuclear transport factor 2 family protein</fullName>
    </submittedName>
</protein>
<proteinExistence type="predicted"/>
<evidence type="ECO:0000259" key="1">
    <source>
        <dbReference type="Pfam" id="PF13577"/>
    </source>
</evidence>
<dbReference type="SUPFAM" id="SSF54427">
    <property type="entry name" value="NTF2-like"/>
    <property type="match status" value="1"/>
</dbReference>
<sequence>MIEHDKAAIIEALNLYAFALDARQWDLFDLVFTQDVRAEFGPAGTGWRDLTAFKQGFAEFHDTLDSHQHTMLGQLVTVDGDTAHAFSYGNWLLVRHAADGGPTWTGTGWYDDVLIRTEQGWRISHRVCKLQSWSGNPRVPEPIGTQNPDMQMNVLHDFAADGRIAFLDAVKARGGFGATT</sequence>
<organism evidence="2">
    <name type="scientific">Nakamurella sp. A5-74</name>
    <dbReference type="NCBI Taxonomy" id="3158264"/>
    <lineage>
        <taxon>Bacteria</taxon>
        <taxon>Bacillati</taxon>
        <taxon>Actinomycetota</taxon>
        <taxon>Actinomycetes</taxon>
        <taxon>Nakamurellales</taxon>
        <taxon>Nakamurellaceae</taxon>
        <taxon>Nakamurella</taxon>
    </lineage>
</organism>
<dbReference type="Gene3D" id="3.10.450.50">
    <property type="match status" value="1"/>
</dbReference>
<accession>A0AAU8DK88</accession>
<name>A0AAU8DK88_9ACTN</name>
<reference evidence="2" key="1">
    <citation type="submission" date="2024-05" db="EMBL/GenBank/DDBJ databases">
        <authorList>
            <person name="Cai S.Y."/>
            <person name="Jin L.M."/>
            <person name="Li H.R."/>
        </authorList>
    </citation>
    <scope>NUCLEOTIDE SEQUENCE</scope>
    <source>
        <strain evidence="2">A5-74</strain>
    </source>
</reference>
<evidence type="ECO:0000313" key="2">
    <source>
        <dbReference type="EMBL" id="XCG61815.1"/>
    </source>
</evidence>
<dbReference type="AlphaFoldDB" id="A0AAU8DK88"/>
<dbReference type="InterPro" id="IPR032710">
    <property type="entry name" value="NTF2-like_dom_sf"/>
</dbReference>